<protein>
    <submittedName>
        <fullName evidence="4">Uncharacterized protein</fullName>
    </submittedName>
</protein>
<dbReference type="InterPro" id="IPR014782">
    <property type="entry name" value="Peptidase_M1_dom"/>
</dbReference>
<organism evidence="4 5">
    <name type="scientific">Neonectria punicea</name>
    <dbReference type="NCBI Taxonomy" id="979145"/>
    <lineage>
        <taxon>Eukaryota</taxon>
        <taxon>Fungi</taxon>
        <taxon>Dikarya</taxon>
        <taxon>Ascomycota</taxon>
        <taxon>Pezizomycotina</taxon>
        <taxon>Sordariomycetes</taxon>
        <taxon>Hypocreomycetidae</taxon>
        <taxon>Hypocreales</taxon>
        <taxon>Nectriaceae</taxon>
        <taxon>Neonectria</taxon>
    </lineage>
</organism>
<keyword evidence="5" id="KW-1185">Reference proteome</keyword>
<accession>A0ABR1HU84</accession>
<dbReference type="InterPro" id="IPR050344">
    <property type="entry name" value="Peptidase_M1_aminopeptidases"/>
</dbReference>
<dbReference type="PANTHER" id="PTHR11533:SF171">
    <property type="entry name" value="AMINOPEPTIDASE"/>
    <property type="match status" value="1"/>
</dbReference>
<dbReference type="Gene3D" id="1.10.390.10">
    <property type="entry name" value="Neutral Protease Domain 2"/>
    <property type="match status" value="1"/>
</dbReference>
<evidence type="ECO:0000313" key="5">
    <source>
        <dbReference type="Proteomes" id="UP001498476"/>
    </source>
</evidence>
<evidence type="ECO:0000256" key="1">
    <source>
        <dbReference type="ARBA" id="ARBA00010136"/>
    </source>
</evidence>
<gene>
    <name evidence="4" type="ORF">QQX98_000487</name>
</gene>
<comment type="caution">
    <text evidence="4">The sequence shown here is derived from an EMBL/GenBank/DDBJ whole genome shotgun (WGS) entry which is preliminary data.</text>
</comment>
<feature type="domain" description="Peptidase M1 membrane alanine aminopeptidase" evidence="2">
    <location>
        <begin position="1"/>
        <end position="123"/>
    </location>
</feature>
<comment type="similarity">
    <text evidence="1">Belongs to the peptidase M1 family.</text>
</comment>
<dbReference type="PANTHER" id="PTHR11533">
    <property type="entry name" value="PROTEASE M1 ZINC METALLOPROTEASE"/>
    <property type="match status" value="1"/>
</dbReference>
<name>A0ABR1HU84_9HYPO</name>
<dbReference type="Gene3D" id="2.60.40.1910">
    <property type="match status" value="1"/>
</dbReference>
<dbReference type="Proteomes" id="UP001498476">
    <property type="component" value="Unassembled WGS sequence"/>
</dbReference>
<evidence type="ECO:0000313" key="4">
    <source>
        <dbReference type="EMBL" id="KAK7424522.1"/>
    </source>
</evidence>
<evidence type="ECO:0000259" key="3">
    <source>
        <dbReference type="Pfam" id="PF11838"/>
    </source>
</evidence>
<dbReference type="SUPFAM" id="SSF55486">
    <property type="entry name" value="Metalloproteases ('zincins'), catalytic domain"/>
    <property type="match status" value="1"/>
</dbReference>
<evidence type="ECO:0000259" key="2">
    <source>
        <dbReference type="Pfam" id="PF01433"/>
    </source>
</evidence>
<dbReference type="InterPro" id="IPR024571">
    <property type="entry name" value="ERAP1-like_C_dom"/>
</dbReference>
<sequence>MDWWNDLWLKEGFATWADWNVWKRFTCEGLQAAFQLDSLRASHAIDVDIKNGPDIDEIFDDISYLKGSSLVRMLDSYLGRDVFLEGAANYLRSFAYRNAVSTDLWHHLSKASNKDVGSFMDSWINQTGLPVLDIELKNGLIHLSQKRLLLAGDLSTTEEDTWWIPLNLPQSLGGMFKESHAKLKVDLEALSLRDLAKVNQHQTGFYKVNYSSDILAELAKEHDALTAEEKICLVADLADLVVAGKRSLTDLMMLIEGFRTETDHFVWLQISKTLGLLTSNFSENAPLACGLLAFKRRLLEVAIAAIDWDLLPNENHVSMRRRALIIRMAGMAVHEKTVERALQTFEDYVSGTFVHSSLLPAIFPVVSAHGKLSHYSTLKSLYLNAPSTSIDLGEVCLRALTATSSREALDDYLSLLLSTDMQVSDLPIAAGALSTRHFLRSIFWKWLKENWEEVLLKFDGSWPSLDHFLRQGLSGFAEEGLEEEVRVFFSEKKGDADSIGIGKSNGFRYRQR</sequence>
<dbReference type="EMBL" id="JAZAVJ010000004">
    <property type="protein sequence ID" value="KAK7424522.1"/>
    <property type="molecule type" value="Genomic_DNA"/>
</dbReference>
<proteinExistence type="inferred from homology"/>
<dbReference type="InterPro" id="IPR027268">
    <property type="entry name" value="Peptidase_M4/M1_CTD_sf"/>
</dbReference>
<dbReference type="Pfam" id="PF11838">
    <property type="entry name" value="ERAP1_C"/>
    <property type="match status" value="1"/>
</dbReference>
<reference evidence="4 5" key="1">
    <citation type="journal article" date="2025" name="Microbiol. Resour. Announc.">
        <title>Draft genome sequences for Neonectria magnoliae and Neonectria punicea, canker pathogens of Liriodendron tulipifera and Acer saccharum in West Virginia.</title>
        <authorList>
            <person name="Petronek H.M."/>
            <person name="Kasson M.T."/>
            <person name="Metheny A.M."/>
            <person name="Stauder C.M."/>
            <person name="Lovett B."/>
            <person name="Lynch S.C."/>
            <person name="Garnas J.R."/>
            <person name="Kasson L.R."/>
            <person name="Stajich J.E."/>
        </authorList>
    </citation>
    <scope>NUCLEOTIDE SEQUENCE [LARGE SCALE GENOMIC DNA]</scope>
    <source>
        <strain evidence="4 5">NRRL 64653</strain>
    </source>
</reference>
<dbReference type="Gene3D" id="1.25.50.20">
    <property type="match status" value="1"/>
</dbReference>
<feature type="domain" description="ERAP1-like C-terminal" evidence="3">
    <location>
        <begin position="197"/>
        <end position="493"/>
    </location>
</feature>
<dbReference type="Pfam" id="PF01433">
    <property type="entry name" value="Peptidase_M1"/>
    <property type="match status" value="1"/>
</dbReference>